<feature type="compositionally biased region" description="Basic and acidic residues" evidence="1">
    <location>
        <begin position="58"/>
        <end position="71"/>
    </location>
</feature>
<reference evidence="3" key="2">
    <citation type="submission" date="2020-10" db="UniProtKB">
        <authorList>
            <consortium name="WormBaseParasite"/>
        </authorList>
    </citation>
    <scope>IDENTIFICATION</scope>
</reference>
<feature type="region of interest" description="Disordered" evidence="1">
    <location>
        <begin position="1"/>
        <end position="71"/>
    </location>
</feature>
<dbReference type="Proteomes" id="UP000492821">
    <property type="component" value="Unassembled WGS sequence"/>
</dbReference>
<dbReference type="AlphaFoldDB" id="A0A7E4ZQD5"/>
<evidence type="ECO:0000313" key="2">
    <source>
        <dbReference type="Proteomes" id="UP000492821"/>
    </source>
</evidence>
<evidence type="ECO:0000256" key="1">
    <source>
        <dbReference type="SAM" id="MobiDB-lite"/>
    </source>
</evidence>
<reference evidence="2" key="1">
    <citation type="journal article" date="2013" name="Genetics">
        <title>The draft genome and transcriptome of Panagrellus redivivus are shaped by the harsh demands of a free-living lifestyle.</title>
        <authorList>
            <person name="Srinivasan J."/>
            <person name="Dillman A.R."/>
            <person name="Macchietto M.G."/>
            <person name="Heikkinen L."/>
            <person name="Lakso M."/>
            <person name="Fracchia K.M."/>
            <person name="Antoshechkin I."/>
            <person name="Mortazavi A."/>
            <person name="Wong G."/>
            <person name="Sternberg P.W."/>
        </authorList>
    </citation>
    <scope>NUCLEOTIDE SEQUENCE [LARGE SCALE GENOMIC DNA]</scope>
    <source>
        <strain evidence="2">MT8872</strain>
    </source>
</reference>
<accession>A0A7E4ZQD5</accession>
<feature type="compositionally biased region" description="Basic and acidic residues" evidence="1">
    <location>
        <begin position="16"/>
        <end position="35"/>
    </location>
</feature>
<keyword evidence="2" id="KW-1185">Reference proteome</keyword>
<organism evidence="2 3">
    <name type="scientific">Panagrellus redivivus</name>
    <name type="common">Microworm</name>
    <dbReference type="NCBI Taxonomy" id="6233"/>
    <lineage>
        <taxon>Eukaryota</taxon>
        <taxon>Metazoa</taxon>
        <taxon>Ecdysozoa</taxon>
        <taxon>Nematoda</taxon>
        <taxon>Chromadorea</taxon>
        <taxon>Rhabditida</taxon>
        <taxon>Tylenchina</taxon>
        <taxon>Panagrolaimomorpha</taxon>
        <taxon>Panagrolaimoidea</taxon>
        <taxon>Panagrolaimidae</taxon>
        <taxon>Panagrellus</taxon>
    </lineage>
</organism>
<protein>
    <submittedName>
        <fullName evidence="3">BLVR domain-containing protein</fullName>
    </submittedName>
</protein>
<dbReference type="WBParaSite" id="Pan_g11171.t1">
    <property type="protein sequence ID" value="Pan_g11171.t1"/>
    <property type="gene ID" value="Pan_g11171"/>
</dbReference>
<proteinExistence type="predicted"/>
<sequence length="71" mass="7848">MSRDNAKAPKRPRAASNDDRNPCDGKDVPEKKPRQDVSPLLENAPDDNPPPALISDNEETRDKTPVDDTEP</sequence>
<name>A0A7E4ZQD5_PANRE</name>
<evidence type="ECO:0000313" key="3">
    <source>
        <dbReference type="WBParaSite" id="Pan_g11171.t1"/>
    </source>
</evidence>